<dbReference type="RefSeq" id="WP_275681763.1">
    <property type="nucleotide sequence ID" value="NZ_JAJLJH010000001.1"/>
</dbReference>
<feature type="domain" description="Ice-binding protein C-terminal" evidence="3">
    <location>
        <begin position="178"/>
        <end position="202"/>
    </location>
</feature>
<dbReference type="InterPro" id="IPR013424">
    <property type="entry name" value="Ice-binding_C"/>
</dbReference>
<sequence>MFNLKASVVSVSFLALTAAAQASTNLVADGSFSEGSGVGSYSTTFAGGNIGAWNVTSGSVDLIGSYWAAPTGYSIDLDGNSPGAISQDLSLATGGYLLTFSLAGNPDGGSAVKSVEVAIDGVTHDFTFDTTGQARNNMGWLTESVYFSNTAATTTLSFTSKDAGGPYGAALADISVTAVPEPGSTALMLAGLGMVGVMASRRKRGV</sequence>
<dbReference type="NCBIfam" id="TIGR02595">
    <property type="entry name" value="PEP_CTERM"/>
    <property type="match status" value="1"/>
</dbReference>
<dbReference type="EMBL" id="JAJLJH010000001">
    <property type="protein sequence ID" value="MCK9685771.1"/>
    <property type="molecule type" value="Genomic_DNA"/>
</dbReference>
<evidence type="ECO:0000259" key="3">
    <source>
        <dbReference type="Pfam" id="PF07589"/>
    </source>
</evidence>
<feature type="signal peptide" evidence="1">
    <location>
        <begin position="1"/>
        <end position="22"/>
    </location>
</feature>
<dbReference type="InterPro" id="IPR006946">
    <property type="entry name" value="DGR2-like_dom"/>
</dbReference>
<dbReference type="Gene3D" id="2.60.120.260">
    <property type="entry name" value="Galactose-binding domain-like"/>
    <property type="match status" value="1"/>
</dbReference>
<accession>A0A9X2BZV9</accession>
<reference evidence="4" key="1">
    <citation type="submission" date="2021-11" db="EMBL/GenBank/DDBJ databases">
        <title>BS-T2-15 a new species belonging to the Comamonadaceae family isolated from the soil of a French oak forest.</title>
        <authorList>
            <person name="Mieszkin S."/>
            <person name="Alain K."/>
        </authorList>
    </citation>
    <scope>NUCLEOTIDE SEQUENCE</scope>
    <source>
        <strain evidence="4">BS-T2-15</strain>
    </source>
</reference>
<dbReference type="Proteomes" id="UP001139353">
    <property type="component" value="Unassembled WGS sequence"/>
</dbReference>
<dbReference type="AlphaFoldDB" id="A0A9X2BZV9"/>
<evidence type="ECO:0000313" key="4">
    <source>
        <dbReference type="EMBL" id="MCK9685771.1"/>
    </source>
</evidence>
<dbReference type="Pfam" id="PF04862">
    <property type="entry name" value="DUF642"/>
    <property type="match status" value="1"/>
</dbReference>
<keyword evidence="1" id="KW-0732">Signal</keyword>
<evidence type="ECO:0000256" key="1">
    <source>
        <dbReference type="SAM" id="SignalP"/>
    </source>
</evidence>
<gene>
    <name evidence="4" type="ORF">LPC04_08615</name>
</gene>
<dbReference type="NCBIfam" id="TIGR04362">
    <property type="entry name" value="choice_anch_C"/>
    <property type="match status" value="1"/>
</dbReference>
<dbReference type="InterPro" id="IPR027576">
    <property type="entry name" value="Choice_anch_C_dom"/>
</dbReference>
<feature type="domain" description="DUF642" evidence="2">
    <location>
        <begin position="26"/>
        <end position="163"/>
    </location>
</feature>
<name>A0A9X2BZV9_9BURK</name>
<keyword evidence="5" id="KW-1185">Reference proteome</keyword>
<dbReference type="Pfam" id="PF07589">
    <property type="entry name" value="PEP-CTERM"/>
    <property type="match status" value="1"/>
</dbReference>
<evidence type="ECO:0000259" key="2">
    <source>
        <dbReference type="Pfam" id="PF04862"/>
    </source>
</evidence>
<comment type="caution">
    <text evidence="4">The sequence shown here is derived from an EMBL/GenBank/DDBJ whole genome shotgun (WGS) entry which is preliminary data.</text>
</comment>
<organism evidence="4 5">
    <name type="scientific">Scleromatobacter humisilvae</name>
    <dbReference type="NCBI Taxonomy" id="2897159"/>
    <lineage>
        <taxon>Bacteria</taxon>
        <taxon>Pseudomonadati</taxon>
        <taxon>Pseudomonadota</taxon>
        <taxon>Betaproteobacteria</taxon>
        <taxon>Burkholderiales</taxon>
        <taxon>Sphaerotilaceae</taxon>
        <taxon>Scleromatobacter</taxon>
    </lineage>
</organism>
<evidence type="ECO:0000313" key="5">
    <source>
        <dbReference type="Proteomes" id="UP001139353"/>
    </source>
</evidence>
<protein>
    <submittedName>
        <fullName evidence="4">Choice-of-anchor C family protein</fullName>
    </submittedName>
</protein>
<proteinExistence type="predicted"/>
<feature type="chain" id="PRO_5040740785" evidence="1">
    <location>
        <begin position="23"/>
        <end position="206"/>
    </location>
</feature>